<dbReference type="InterPro" id="IPR010427">
    <property type="entry name" value="DUF1023"/>
</dbReference>
<dbReference type="Pfam" id="PF06259">
    <property type="entry name" value="Abhydrolase_8"/>
    <property type="match status" value="1"/>
</dbReference>
<sequence>MVTWGEVRRWEPRAAGAVADALGQRCATLAGVNDDLHAVAGLDGWAGDAAVAAKSRGASLVSGMERRVAEVAAVRRAAHEVQLALDRIAAYVRETDELAARAGLTIGGDGAVVLVPHTGPLPPPDVTAARVRAQAELADRVEQILRTAADIDADFAAVLLRAMRGEITDQGVGTLAQAAEIGAGQGGLSAAGPPEHARPGEVKAWWDSLSDSAKAAILREGPDLIRNLDGIPVLDRDAANRAVLKREIEKLQTEATRIARTNPNNPRTPNQSDWPGKEKLDAIAAKLKGLHDIENRLDRPGPGQQQAFLIGLDTSGDGKAIVSSGNPDTAKNVATYVPGTGSDLGRIDGDLDRSDRMVTSAREVGSPSTAVVTWLGYDAPDELVNAGSESYADNGKAALGDFQDGLRATHQGDEPSHNTVLGHSYGTTVVGHASRDGGLNADELVFVASPGVGVGNASGLHLDGVSQADIGHHVHSTAAEHDMIKVTNIEVTEDIGSGPEDIALGPDPAAAKFGGRVFTSDPGTEGPWYTGGLSGAAHSEYWNHNSKSLNNIGRIIAGAPTY</sequence>
<accession>A0ABW5G7U8</accession>
<name>A0ABW5G7U8_9PSEU</name>
<dbReference type="Proteomes" id="UP001597419">
    <property type="component" value="Unassembled WGS sequence"/>
</dbReference>
<organism evidence="3 4">
    <name type="scientific">Amycolatopsis samaneae</name>
    <dbReference type="NCBI Taxonomy" id="664691"/>
    <lineage>
        <taxon>Bacteria</taxon>
        <taxon>Bacillati</taxon>
        <taxon>Actinomycetota</taxon>
        <taxon>Actinomycetes</taxon>
        <taxon>Pseudonocardiales</taxon>
        <taxon>Pseudonocardiaceae</taxon>
        <taxon>Amycolatopsis</taxon>
    </lineage>
</organism>
<keyword evidence="4" id="KW-1185">Reference proteome</keyword>
<dbReference type="GO" id="GO:0016787">
    <property type="term" value="F:hydrolase activity"/>
    <property type="evidence" value="ECO:0007669"/>
    <property type="project" value="UniProtKB-KW"/>
</dbReference>
<keyword evidence="1" id="KW-0175">Coiled coil</keyword>
<feature type="domain" description="DUF1023" evidence="2">
    <location>
        <begin position="313"/>
        <end position="484"/>
    </location>
</feature>
<dbReference type="RefSeq" id="WP_345389029.1">
    <property type="nucleotide sequence ID" value="NZ_BAABHG010000003.1"/>
</dbReference>
<evidence type="ECO:0000313" key="3">
    <source>
        <dbReference type="EMBL" id="MFD2457582.1"/>
    </source>
</evidence>
<gene>
    <name evidence="3" type="ORF">ACFSYJ_03180</name>
</gene>
<evidence type="ECO:0000259" key="2">
    <source>
        <dbReference type="Pfam" id="PF06259"/>
    </source>
</evidence>
<feature type="coiled-coil region" evidence="1">
    <location>
        <begin position="234"/>
        <end position="261"/>
    </location>
</feature>
<dbReference type="EMBL" id="JBHUKU010000002">
    <property type="protein sequence ID" value="MFD2457582.1"/>
    <property type="molecule type" value="Genomic_DNA"/>
</dbReference>
<proteinExistence type="predicted"/>
<reference evidence="4" key="1">
    <citation type="journal article" date="2019" name="Int. J. Syst. Evol. Microbiol.">
        <title>The Global Catalogue of Microorganisms (GCM) 10K type strain sequencing project: providing services to taxonomists for standard genome sequencing and annotation.</title>
        <authorList>
            <consortium name="The Broad Institute Genomics Platform"/>
            <consortium name="The Broad Institute Genome Sequencing Center for Infectious Disease"/>
            <person name="Wu L."/>
            <person name="Ma J."/>
        </authorList>
    </citation>
    <scope>NUCLEOTIDE SEQUENCE [LARGE SCALE GENOMIC DNA]</scope>
    <source>
        <strain evidence="4">CGMCC 4.7643</strain>
    </source>
</reference>
<protein>
    <submittedName>
        <fullName evidence="3">Alpha/beta hydrolase</fullName>
    </submittedName>
</protein>
<evidence type="ECO:0000313" key="4">
    <source>
        <dbReference type="Proteomes" id="UP001597419"/>
    </source>
</evidence>
<evidence type="ECO:0000256" key="1">
    <source>
        <dbReference type="SAM" id="Coils"/>
    </source>
</evidence>
<keyword evidence="3" id="KW-0378">Hydrolase</keyword>
<comment type="caution">
    <text evidence="3">The sequence shown here is derived from an EMBL/GenBank/DDBJ whole genome shotgun (WGS) entry which is preliminary data.</text>
</comment>